<name>A0ACB0JCJ1_TRIPR</name>
<dbReference type="EMBL" id="CASHSV030000024">
    <property type="protein sequence ID" value="CAJ2641559.1"/>
    <property type="molecule type" value="Genomic_DNA"/>
</dbReference>
<gene>
    <name evidence="1" type="ORF">MILVUS5_LOCUS11185</name>
</gene>
<evidence type="ECO:0000313" key="1">
    <source>
        <dbReference type="EMBL" id="CAJ2641559.1"/>
    </source>
</evidence>
<accession>A0ACB0JCJ1</accession>
<reference evidence="1" key="1">
    <citation type="submission" date="2023-10" db="EMBL/GenBank/DDBJ databases">
        <authorList>
            <person name="Rodriguez Cubillos JULIANA M."/>
            <person name="De Vega J."/>
        </authorList>
    </citation>
    <scope>NUCLEOTIDE SEQUENCE</scope>
</reference>
<sequence>MVFFWLQLQASTDQELNQEIPHFNLPSKILCRVVKVQLLAEQETDEVYAYLALLPESDICDAVAVAGLLNATLVIPIFHLNSVWRDSRIKKLATGDSAASCPFHGGLFFPQLDTEYYFYAQSGNVCRRAEHWNVPKSALFKQILRPGKGFGLRDYVTRWLNPESLNLQRFCGNANVSLYTPKPV</sequence>
<proteinExistence type="predicted"/>
<protein>
    <submittedName>
        <fullName evidence="1">Uncharacterized protein</fullName>
    </submittedName>
</protein>
<dbReference type="Proteomes" id="UP001177021">
    <property type="component" value="Unassembled WGS sequence"/>
</dbReference>
<evidence type="ECO:0000313" key="2">
    <source>
        <dbReference type="Proteomes" id="UP001177021"/>
    </source>
</evidence>
<organism evidence="1 2">
    <name type="scientific">Trifolium pratense</name>
    <name type="common">Red clover</name>
    <dbReference type="NCBI Taxonomy" id="57577"/>
    <lineage>
        <taxon>Eukaryota</taxon>
        <taxon>Viridiplantae</taxon>
        <taxon>Streptophyta</taxon>
        <taxon>Embryophyta</taxon>
        <taxon>Tracheophyta</taxon>
        <taxon>Spermatophyta</taxon>
        <taxon>Magnoliopsida</taxon>
        <taxon>eudicotyledons</taxon>
        <taxon>Gunneridae</taxon>
        <taxon>Pentapetalae</taxon>
        <taxon>rosids</taxon>
        <taxon>fabids</taxon>
        <taxon>Fabales</taxon>
        <taxon>Fabaceae</taxon>
        <taxon>Papilionoideae</taxon>
        <taxon>50 kb inversion clade</taxon>
        <taxon>NPAAA clade</taxon>
        <taxon>Hologalegina</taxon>
        <taxon>IRL clade</taxon>
        <taxon>Trifolieae</taxon>
        <taxon>Trifolium</taxon>
    </lineage>
</organism>
<comment type="caution">
    <text evidence="1">The sequence shown here is derived from an EMBL/GenBank/DDBJ whole genome shotgun (WGS) entry which is preliminary data.</text>
</comment>
<keyword evidence="2" id="KW-1185">Reference proteome</keyword>